<dbReference type="Proteomes" id="UP000321085">
    <property type="component" value="Unassembled WGS sequence"/>
</dbReference>
<comment type="caution">
    <text evidence="3">The sequence shown here is derived from an EMBL/GenBank/DDBJ whole genome shotgun (WGS) entry which is preliminary data.</text>
</comment>
<keyword evidence="1" id="KW-0472">Membrane</keyword>
<accession>A0A512BR85</accession>
<proteinExistence type="predicted"/>
<evidence type="ECO:0000259" key="2">
    <source>
        <dbReference type="Pfam" id="PF07331"/>
    </source>
</evidence>
<organism evidence="3 4">
    <name type="scientific">Microvirga aerophila</name>
    <dbReference type="NCBI Taxonomy" id="670291"/>
    <lineage>
        <taxon>Bacteria</taxon>
        <taxon>Pseudomonadati</taxon>
        <taxon>Pseudomonadota</taxon>
        <taxon>Alphaproteobacteria</taxon>
        <taxon>Hyphomicrobiales</taxon>
        <taxon>Methylobacteriaceae</taxon>
        <taxon>Microvirga</taxon>
    </lineage>
</organism>
<evidence type="ECO:0000313" key="4">
    <source>
        <dbReference type="Proteomes" id="UP000321085"/>
    </source>
</evidence>
<dbReference type="Pfam" id="PF07331">
    <property type="entry name" value="TctB"/>
    <property type="match status" value="1"/>
</dbReference>
<dbReference type="AlphaFoldDB" id="A0A512BR85"/>
<feature type="domain" description="DUF1468" evidence="2">
    <location>
        <begin position="11"/>
        <end position="145"/>
    </location>
</feature>
<dbReference type="InterPro" id="IPR009936">
    <property type="entry name" value="DUF1468"/>
</dbReference>
<keyword evidence="1" id="KW-1133">Transmembrane helix</keyword>
<keyword evidence="1" id="KW-0812">Transmembrane</keyword>
<protein>
    <recommendedName>
        <fullName evidence="2">DUF1468 domain-containing protein</fullName>
    </recommendedName>
</protein>
<feature type="transmembrane region" description="Helical" evidence="1">
    <location>
        <begin position="42"/>
        <end position="60"/>
    </location>
</feature>
<sequence length="155" mass="16028">MTAKPKSADAIAGGAFLLVGAGAVVGAIQLQVGTPDEPQPGFFPFLAGMILVILSGLLILQGLRGRSSGGEPFTHLKQPVLAMLGLVGFVLLLEPLGYILATAALTAVLLFVLKVRRGLSFGLTIVLLPVGSYLLFDRLLDVPLPEGILSVVLGT</sequence>
<evidence type="ECO:0000256" key="1">
    <source>
        <dbReference type="SAM" id="Phobius"/>
    </source>
</evidence>
<dbReference type="RefSeq" id="WP_162815636.1">
    <property type="nucleotide sequence ID" value="NZ_BJYU01000021.1"/>
</dbReference>
<dbReference type="EMBL" id="BJYU01000021">
    <property type="protein sequence ID" value="GEO14327.1"/>
    <property type="molecule type" value="Genomic_DNA"/>
</dbReference>
<keyword evidence="4" id="KW-1185">Reference proteome</keyword>
<evidence type="ECO:0000313" key="3">
    <source>
        <dbReference type="EMBL" id="GEO14327.1"/>
    </source>
</evidence>
<reference evidence="3 4" key="1">
    <citation type="submission" date="2019-07" db="EMBL/GenBank/DDBJ databases">
        <title>Whole genome shotgun sequence of Microvirga aerophila NBRC 106136.</title>
        <authorList>
            <person name="Hosoyama A."/>
            <person name="Uohara A."/>
            <person name="Ohji S."/>
            <person name="Ichikawa N."/>
        </authorList>
    </citation>
    <scope>NUCLEOTIDE SEQUENCE [LARGE SCALE GENOMIC DNA]</scope>
    <source>
        <strain evidence="3 4">NBRC 106136</strain>
    </source>
</reference>
<feature type="transmembrane region" description="Helical" evidence="1">
    <location>
        <begin position="80"/>
        <end position="113"/>
    </location>
</feature>
<gene>
    <name evidence="3" type="ORF">MAE02_20230</name>
</gene>
<name>A0A512BR85_9HYPH</name>
<feature type="transmembrane region" description="Helical" evidence="1">
    <location>
        <begin position="119"/>
        <end position="136"/>
    </location>
</feature>